<dbReference type="Pfam" id="PF13439">
    <property type="entry name" value="Glyco_transf_4"/>
    <property type="match status" value="1"/>
</dbReference>
<dbReference type="OrthoDB" id="655095at2"/>
<dbReference type="Proteomes" id="UP000282759">
    <property type="component" value="Unassembled WGS sequence"/>
</dbReference>
<name>A0A437MVD2_9SPHI</name>
<dbReference type="SUPFAM" id="SSF53756">
    <property type="entry name" value="UDP-Glycosyltransferase/glycogen phosphorylase"/>
    <property type="match status" value="1"/>
</dbReference>
<evidence type="ECO:0000313" key="2">
    <source>
        <dbReference type="EMBL" id="RVU01632.1"/>
    </source>
</evidence>
<dbReference type="RefSeq" id="WP_127704003.1">
    <property type="nucleotide sequence ID" value="NZ_SACK01000002.1"/>
</dbReference>
<accession>A0A437MVD2</accession>
<protein>
    <submittedName>
        <fullName evidence="2">Glycosyltransferase family 1 protein</fullName>
    </submittedName>
</protein>
<comment type="caution">
    <text evidence="2">The sequence shown here is derived from an EMBL/GenBank/DDBJ whole genome shotgun (WGS) entry which is preliminary data.</text>
</comment>
<keyword evidence="3" id="KW-1185">Reference proteome</keyword>
<dbReference type="CDD" id="cd03801">
    <property type="entry name" value="GT4_PimA-like"/>
    <property type="match status" value="1"/>
</dbReference>
<dbReference type="AlphaFoldDB" id="A0A437MVD2"/>
<dbReference type="PANTHER" id="PTHR12526:SF637">
    <property type="entry name" value="GLYCOSYLTRANSFERASE EPSF-RELATED"/>
    <property type="match status" value="1"/>
</dbReference>
<proteinExistence type="predicted"/>
<keyword evidence="2" id="KW-0808">Transferase</keyword>
<dbReference type="EMBL" id="SACK01000002">
    <property type="protein sequence ID" value="RVU01632.1"/>
    <property type="molecule type" value="Genomic_DNA"/>
</dbReference>
<gene>
    <name evidence="2" type="ORF">EOD41_06630</name>
</gene>
<feature type="domain" description="Glycosyltransferase subfamily 4-like N-terminal" evidence="1">
    <location>
        <begin position="79"/>
        <end position="181"/>
    </location>
</feature>
<dbReference type="Pfam" id="PF13692">
    <property type="entry name" value="Glyco_trans_1_4"/>
    <property type="match status" value="1"/>
</dbReference>
<dbReference type="Gene3D" id="3.40.50.2000">
    <property type="entry name" value="Glycogen Phosphorylase B"/>
    <property type="match status" value="2"/>
</dbReference>
<evidence type="ECO:0000313" key="3">
    <source>
        <dbReference type="Proteomes" id="UP000282759"/>
    </source>
</evidence>
<sequence>MKKNILFVSHDASRTGAPIVFKNFITWVAKNTEFDYTILLKNTDSNRNALEIEFITIGPVIKWPSYRGKKTLIGKLGSKIRYKLLKDVPGGLKRQKFDLIYLNTVDSVDVLPIIRLYQQCPVILHVHEGEYSIKAHYSHALSAQYTQYINKYIVVSESTRDNLIQNFDIPAEKIELVNAFVPVKSLPLAAILTQTGIQLRSNSEFVAGGSGTADWRKGIDLFIQIATIIKRSGQKVKFVWVGSVEKHVQIQLDYELKRMGLTSADIIFTGSVPNPHDYFNAFDVFVLTSREDPFPLVCLEAASLGKPVICFADAGGMPEMVNKGGGIVVPYGDTQAMADAIVRLKNNSELLIHLGEEAKKIVQQYDIDLQAPRIVDIINQLTIEVKPHQ</sequence>
<organism evidence="2 3">
    <name type="scientific">Mucilaginibacter limnophilus</name>
    <dbReference type="NCBI Taxonomy" id="1932778"/>
    <lineage>
        <taxon>Bacteria</taxon>
        <taxon>Pseudomonadati</taxon>
        <taxon>Bacteroidota</taxon>
        <taxon>Sphingobacteriia</taxon>
        <taxon>Sphingobacteriales</taxon>
        <taxon>Sphingobacteriaceae</taxon>
        <taxon>Mucilaginibacter</taxon>
    </lineage>
</organism>
<evidence type="ECO:0000259" key="1">
    <source>
        <dbReference type="Pfam" id="PF13439"/>
    </source>
</evidence>
<dbReference type="PANTHER" id="PTHR12526">
    <property type="entry name" value="GLYCOSYLTRANSFERASE"/>
    <property type="match status" value="1"/>
</dbReference>
<reference evidence="2 3" key="1">
    <citation type="submission" date="2019-01" db="EMBL/GenBank/DDBJ databases">
        <authorList>
            <person name="Chen W.-M."/>
        </authorList>
    </citation>
    <scope>NUCLEOTIDE SEQUENCE [LARGE SCALE GENOMIC DNA]</scope>
    <source>
        <strain evidence="2 3">YBJ-36</strain>
    </source>
</reference>
<dbReference type="InterPro" id="IPR028098">
    <property type="entry name" value="Glyco_trans_4-like_N"/>
</dbReference>
<dbReference type="GO" id="GO:0016757">
    <property type="term" value="F:glycosyltransferase activity"/>
    <property type="evidence" value="ECO:0007669"/>
    <property type="project" value="UniProtKB-ARBA"/>
</dbReference>